<reference evidence="4 5" key="1">
    <citation type="submission" date="2024-08" db="EMBL/GenBank/DDBJ databases">
        <title>Whole-genome sequencing of halo(alkali)philic microorganisms from hypersaline lakes.</title>
        <authorList>
            <person name="Sorokin D.Y."/>
            <person name="Merkel A.Y."/>
            <person name="Messina E."/>
            <person name="Yakimov M."/>
        </authorList>
    </citation>
    <scope>NUCLEOTIDE SEQUENCE [LARGE SCALE GENOMIC DNA]</scope>
    <source>
        <strain evidence="4 5">Cl-TMA</strain>
    </source>
</reference>
<dbReference type="CDD" id="cd04301">
    <property type="entry name" value="NAT_SF"/>
    <property type="match status" value="1"/>
</dbReference>
<dbReference type="PANTHER" id="PTHR43877:SF2">
    <property type="entry name" value="AMINOALKYLPHOSPHONATE N-ACETYLTRANSFERASE-RELATED"/>
    <property type="match status" value="1"/>
</dbReference>
<dbReference type="SUPFAM" id="SSF55729">
    <property type="entry name" value="Acyl-CoA N-acyltransferases (Nat)"/>
    <property type="match status" value="1"/>
</dbReference>
<dbReference type="PROSITE" id="PS51186">
    <property type="entry name" value="GNAT"/>
    <property type="match status" value="1"/>
</dbReference>
<dbReference type="InterPro" id="IPR000182">
    <property type="entry name" value="GNAT_dom"/>
</dbReference>
<gene>
    <name evidence="4" type="ORF">ACERLL_01760</name>
</gene>
<evidence type="ECO:0000259" key="3">
    <source>
        <dbReference type="PROSITE" id="PS51186"/>
    </source>
</evidence>
<dbReference type="Proteomes" id="UP001575181">
    <property type="component" value="Unassembled WGS sequence"/>
</dbReference>
<dbReference type="InterPro" id="IPR016181">
    <property type="entry name" value="Acyl_CoA_acyltransferase"/>
</dbReference>
<comment type="caution">
    <text evidence="4">The sequence shown here is derived from an EMBL/GenBank/DDBJ whole genome shotgun (WGS) entry which is preliminary data.</text>
</comment>
<feature type="domain" description="N-acetyltransferase" evidence="3">
    <location>
        <begin position="10"/>
        <end position="156"/>
    </location>
</feature>
<proteinExistence type="predicted"/>
<protein>
    <submittedName>
        <fullName evidence="4">N-acetyltransferase family protein</fullName>
    </submittedName>
</protein>
<keyword evidence="5" id="KW-1185">Reference proteome</keyword>
<dbReference type="RefSeq" id="WP_373654335.1">
    <property type="nucleotide sequence ID" value="NZ_JBGUAW010000001.1"/>
</dbReference>
<name>A0ABV4TQL5_9GAMM</name>
<dbReference type="PANTHER" id="PTHR43877">
    <property type="entry name" value="AMINOALKYLPHOSPHONATE N-ACETYLTRANSFERASE-RELATED-RELATED"/>
    <property type="match status" value="1"/>
</dbReference>
<evidence type="ECO:0000313" key="5">
    <source>
        <dbReference type="Proteomes" id="UP001575181"/>
    </source>
</evidence>
<sequence>MSGDAERVPCRVRPAEEADLEAMIGLLRQLFALEVDFGADPECQRRGLRSLLARPGQARVLVAEGAGAVRGMCSVQSVVSTAEGGLVGWLEDLVVAEGWRGRGLGRCLLRAACAWARQQGLSRLQLVADRSNAPARDFYWRQGWDSTQLVVLRRRL</sequence>
<organism evidence="4 5">
    <name type="scientific">Thiohalorhabdus methylotrophus</name>
    <dbReference type="NCBI Taxonomy" id="3242694"/>
    <lineage>
        <taxon>Bacteria</taxon>
        <taxon>Pseudomonadati</taxon>
        <taxon>Pseudomonadota</taxon>
        <taxon>Gammaproteobacteria</taxon>
        <taxon>Thiohalorhabdales</taxon>
        <taxon>Thiohalorhabdaceae</taxon>
        <taxon>Thiohalorhabdus</taxon>
    </lineage>
</organism>
<dbReference type="Gene3D" id="3.40.630.30">
    <property type="match status" value="1"/>
</dbReference>
<evidence type="ECO:0000256" key="2">
    <source>
        <dbReference type="ARBA" id="ARBA00023315"/>
    </source>
</evidence>
<keyword evidence="2" id="KW-0012">Acyltransferase</keyword>
<dbReference type="Pfam" id="PF00583">
    <property type="entry name" value="Acetyltransf_1"/>
    <property type="match status" value="1"/>
</dbReference>
<evidence type="ECO:0000313" key="4">
    <source>
        <dbReference type="EMBL" id="MFA9459552.1"/>
    </source>
</evidence>
<evidence type="ECO:0000256" key="1">
    <source>
        <dbReference type="ARBA" id="ARBA00022679"/>
    </source>
</evidence>
<dbReference type="EMBL" id="JBGUAW010000001">
    <property type="protein sequence ID" value="MFA9459552.1"/>
    <property type="molecule type" value="Genomic_DNA"/>
</dbReference>
<accession>A0ABV4TQL5</accession>
<keyword evidence="1" id="KW-0808">Transferase</keyword>
<dbReference type="InterPro" id="IPR050832">
    <property type="entry name" value="Bact_Acetyltransf"/>
</dbReference>